<comment type="caution">
    <text evidence="1">The sequence shown here is derived from an EMBL/GenBank/DDBJ whole genome shotgun (WGS) entry which is preliminary data.</text>
</comment>
<protein>
    <submittedName>
        <fullName evidence="1">Uncharacterized protein</fullName>
    </submittedName>
</protein>
<dbReference type="Proteomes" id="UP001418222">
    <property type="component" value="Unassembled WGS sequence"/>
</dbReference>
<dbReference type="EMBL" id="JBBWWQ010000011">
    <property type="protein sequence ID" value="KAK8935666.1"/>
    <property type="molecule type" value="Genomic_DNA"/>
</dbReference>
<evidence type="ECO:0000313" key="1">
    <source>
        <dbReference type="EMBL" id="KAK8935666.1"/>
    </source>
</evidence>
<keyword evidence="2" id="KW-1185">Reference proteome</keyword>
<dbReference type="PROSITE" id="PS51257">
    <property type="entry name" value="PROKAR_LIPOPROTEIN"/>
    <property type="match status" value="1"/>
</dbReference>
<evidence type="ECO:0000313" key="2">
    <source>
        <dbReference type="Proteomes" id="UP001418222"/>
    </source>
</evidence>
<sequence>MRECSGLERFSLWWCGLASMACAGAVGLDGVSPVVAGGLVVTRRRRFLTNLVRPLC</sequence>
<accession>A0AAP0BEL8</accession>
<proteinExistence type="predicted"/>
<reference evidence="1 2" key="1">
    <citation type="journal article" date="2022" name="Nat. Plants">
        <title>Genomes of leafy and leafless Platanthera orchids illuminate the evolution of mycoheterotrophy.</title>
        <authorList>
            <person name="Li M.H."/>
            <person name="Liu K.W."/>
            <person name="Li Z."/>
            <person name="Lu H.C."/>
            <person name="Ye Q.L."/>
            <person name="Zhang D."/>
            <person name="Wang J.Y."/>
            <person name="Li Y.F."/>
            <person name="Zhong Z.M."/>
            <person name="Liu X."/>
            <person name="Yu X."/>
            <person name="Liu D.K."/>
            <person name="Tu X.D."/>
            <person name="Liu B."/>
            <person name="Hao Y."/>
            <person name="Liao X.Y."/>
            <person name="Jiang Y.T."/>
            <person name="Sun W.H."/>
            <person name="Chen J."/>
            <person name="Chen Y.Q."/>
            <person name="Ai Y."/>
            <person name="Zhai J.W."/>
            <person name="Wu S.S."/>
            <person name="Zhou Z."/>
            <person name="Hsiao Y.Y."/>
            <person name="Wu W.L."/>
            <person name="Chen Y.Y."/>
            <person name="Lin Y.F."/>
            <person name="Hsu J.L."/>
            <person name="Li C.Y."/>
            <person name="Wang Z.W."/>
            <person name="Zhao X."/>
            <person name="Zhong W.Y."/>
            <person name="Ma X.K."/>
            <person name="Ma L."/>
            <person name="Huang J."/>
            <person name="Chen G.Z."/>
            <person name="Huang M.Z."/>
            <person name="Huang L."/>
            <person name="Peng D.H."/>
            <person name="Luo Y.B."/>
            <person name="Zou S.Q."/>
            <person name="Chen S.P."/>
            <person name="Lan S."/>
            <person name="Tsai W.C."/>
            <person name="Van de Peer Y."/>
            <person name="Liu Z.J."/>
        </authorList>
    </citation>
    <scope>NUCLEOTIDE SEQUENCE [LARGE SCALE GENOMIC DNA]</scope>
    <source>
        <strain evidence="1">Lor287</strain>
    </source>
</reference>
<organism evidence="1 2">
    <name type="scientific">Platanthera zijinensis</name>
    <dbReference type="NCBI Taxonomy" id="2320716"/>
    <lineage>
        <taxon>Eukaryota</taxon>
        <taxon>Viridiplantae</taxon>
        <taxon>Streptophyta</taxon>
        <taxon>Embryophyta</taxon>
        <taxon>Tracheophyta</taxon>
        <taxon>Spermatophyta</taxon>
        <taxon>Magnoliopsida</taxon>
        <taxon>Liliopsida</taxon>
        <taxon>Asparagales</taxon>
        <taxon>Orchidaceae</taxon>
        <taxon>Orchidoideae</taxon>
        <taxon>Orchideae</taxon>
        <taxon>Orchidinae</taxon>
        <taxon>Platanthera</taxon>
    </lineage>
</organism>
<name>A0AAP0BEL8_9ASPA</name>
<gene>
    <name evidence="1" type="ORF">KSP39_PZI013524</name>
</gene>
<dbReference type="AlphaFoldDB" id="A0AAP0BEL8"/>